<feature type="transmembrane region" description="Helical" evidence="6">
    <location>
        <begin position="18"/>
        <end position="40"/>
    </location>
</feature>
<comment type="caution">
    <text evidence="8">The sequence shown here is derived from an EMBL/GenBank/DDBJ whole genome shotgun (WGS) entry which is preliminary data.</text>
</comment>
<comment type="similarity">
    <text evidence="5">Belongs to the SAT4 family.</text>
</comment>
<keyword evidence="4 6" id="KW-0472">Membrane</keyword>
<proteinExistence type="inferred from homology"/>
<feature type="transmembrane region" description="Helical" evidence="6">
    <location>
        <begin position="208"/>
        <end position="226"/>
    </location>
</feature>
<evidence type="ECO:0000256" key="3">
    <source>
        <dbReference type="ARBA" id="ARBA00022989"/>
    </source>
</evidence>
<keyword evidence="9" id="KW-1185">Reference proteome</keyword>
<feature type="transmembrane region" description="Helical" evidence="6">
    <location>
        <begin position="175"/>
        <end position="196"/>
    </location>
</feature>
<feature type="transmembrane region" description="Helical" evidence="6">
    <location>
        <begin position="52"/>
        <end position="75"/>
    </location>
</feature>
<dbReference type="OrthoDB" id="10017208at2759"/>
<feature type="domain" description="Rhodopsin" evidence="7">
    <location>
        <begin position="36"/>
        <end position="269"/>
    </location>
</feature>
<dbReference type="Proteomes" id="UP000567885">
    <property type="component" value="Unassembled WGS sequence"/>
</dbReference>
<dbReference type="EMBL" id="JAAGWQ010000103">
    <property type="protein sequence ID" value="KAF5667117.1"/>
    <property type="molecule type" value="Genomic_DNA"/>
</dbReference>
<dbReference type="PANTHER" id="PTHR33048:SF47">
    <property type="entry name" value="INTEGRAL MEMBRANE PROTEIN-RELATED"/>
    <property type="match status" value="1"/>
</dbReference>
<feature type="transmembrane region" description="Helical" evidence="6">
    <location>
        <begin position="246"/>
        <end position="264"/>
    </location>
</feature>
<protein>
    <submittedName>
        <fullName evidence="8">Integral membrane protein</fullName>
    </submittedName>
</protein>
<dbReference type="InterPro" id="IPR052337">
    <property type="entry name" value="SAT4-like"/>
</dbReference>
<evidence type="ECO:0000256" key="4">
    <source>
        <dbReference type="ARBA" id="ARBA00023136"/>
    </source>
</evidence>
<feature type="transmembrane region" description="Helical" evidence="6">
    <location>
        <begin position="95"/>
        <end position="118"/>
    </location>
</feature>
<dbReference type="PANTHER" id="PTHR33048">
    <property type="entry name" value="PTH11-LIKE INTEGRAL MEMBRANE PROTEIN (AFU_ORTHOLOGUE AFUA_5G11245)"/>
    <property type="match status" value="1"/>
</dbReference>
<gene>
    <name evidence="8" type="ORF">FHETE_5820</name>
</gene>
<evidence type="ECO:0000313" key="8">
    <source>
        <dbReference type="EMBL" id="KAF5667117.1"/>
    </source>
</evidence>
<sequence>MNITAEQAARSYESESELMVGVASGLIALGILLVAMRLRCRLAVKGLGLDDIFIVFALACFIACGSSMIAMTFYGLGKHVWTLSPKTMVFYGRCFWLSILFYGIAIYAVKMAFLLQYYRIMSVTNMRWVYIGFMAVMTLWCVCQLFVVCLLCIPLEAAWDPSIEGKCIKHQTTMWYVNGILHIIFDFAIIVMPLPIVWKLNLPRSQKFLLSGIFGLGIFTVAIAILRLKWLTPEPDVSWWNVTPASWSLAEIVSGIACACLPTYKPLLVKLKTWIPRVRKGDSTDCIQDQVVTGDTDTTLVEMQDIFAGQPKVSENVPIYGTQTSISADMNMEAGSEFKKTKRGLSR</sequence>
<evidence type="ECO:0000259" key="7">
    <source>
        <dbReference type="Pfam" id="PF20684"/>
    </source>
</evidence>
<evidence type="ECO:0000256" key="6">
    <source>
        <dbReference type="SAM" id="Phobius"/>
    </source>
</evidence>
<name>A0A8H5TEK0_FUSHE</name>
<comment type="subcellular location">
    <subcellularLocation>
        <location evidence="1">Membrane</location>
        <topology evidence="1">Multi-pass membrane protein</topology>
    </subcellularLocation>
</comment>
<dbReference type="AlphaFoldDB" id="A0A8H5TEK0"/>
<evidence type="ECO:0000256" key="5">
    <source>
        <dbReference type="ARBA" id="ARBA00038359"/>
    </source>
</evidence>
<dbReference type="GO" id="GO:0016020">
    <property type="term" value="C:membrane"/>
    <property type="evidence" value="ECO:0007669"/>
    <property type="project" value="UniProtKB-SubCell"/>
</dbReference>
<reference evidence="8 9" key="1">
    <citation type="submission" date="2020-05" db="EMBL/GenBank/DDBJ databases">
        <title>Identification and distribution of gene clusters putatively required for synthesis of sphingolipid metabolism inhibitors in phylogenetically diverse species of the filamentous fungus Fusarium.</title>
        <authorList>
            <person name="Kim H.-S."/>
            <person name="Busman M."/>
            <person name="Brown D.W."/>
            <person name="Divon H."/>
            <person name="Uhlig S."/>
            <person name="Proctor R.H."/>
        </authorList>
    </citation>
    <scope>NUCLEOTIDE SEQUENCE [LARGE SCALE GENOMIC DNA]</scope>
    <source>
        <strain evidence="8 9">NRRL 20693</strain>
    </source>
</reference>
<feature type="transmembrane region" description="Helical" evidence="6">
    <location>
        <begin position="130"/>
        <end position="155"/>
    </location>
</feature>
<keyword evidence="3 6" id="KW-1133">Transmembrane helix</keyword>
<evidence type="ECO:0000256" key="2">
    <source>
        <dbReference type="ARBA" id="ARBA00022692"/>
    </source>
</evidence>
<organism evidence="8 9">
    <name type="scientific">Fusarium heterosporum</name>
    <dbReference type="NCBI Taxonomy" id="42747"/>
    <lineage>
        <taxon>Eukaryota</taxon>
        <taxon>Fungi</taxon>
        <taxon>Dikarya</taxon>
        <taxon>Ascomycota</taxon>
        <taxon>Pezizomycotina</taxon>
        <taxon>Sordariomycetes</taxon>
        <taxon>Hypocreomycetidae</taxon>
        <taxon>Hypocreales</taxon>
        <taxon>Nectriaceae</taxon>
        <taxon>Fusarium</taxon>
        <taxon>Fusarium heterosporum species complex</taxon>
    </lineage>
</organism>
<accession>A0A8H5TEK0</accession>
<evidence type="ECO:0000256" key="1">
    <source>
        <dbReference type="ARBA" id="ARBA00004141"/>
    </source>
</evidence>
<dbReference type="Pfam" id="PF20684">
    <property type="entry name" value="Fung_rhodopsin"/>
    <property type="match status" value="1"/>
</dbReference>
<keyword evidence="2 6" id="KW-0812">Transmembrane</keyword>
<dbReference type="InterPro" id="IPR049326">
    <property type="entry name" value="Rhodopsin_dom_fungi"/>
</dbReference>
<evidence type="ECO:0000313" key="9">
    <source>
        <dbReference type="Proteomes" id="UP000567885"/>
    </source>
</evidence>